<gene>
    <name evidence="8" type="ORF">QR680_018252</name>
</gene>
<dbReference type="Proteomes" id="UP001175271">
    <property type="component" value="Unassembled WGS sequence"/>
</dbReference>
<dbReference type="InterPro" id="IPR050235">
    <property type="entry name" value="CK1_Ser-Thr_kinase"/>
</dbReference>
<evidence type="ECO:0000256" key="3">
    <source>
        <dbReference type="ARBA" id="ARBA00022840"/>
    </source>
</evidence>
<comment type="caution">
    <text evidence="8">The sequence shown here is derived from an EMBL/GenBank/DDBJ whole genome shotgun (WGS) entry which is preliminary data.</text>
</comment>
<dbReference type="AlphaFoldDB" id="A0AA39HHD6"/>
<dbReference type="InterPro" id="IPR017441">
    <property type="entry name" value="Protein_kinase_ATP_BS"/>
</dbReference>
<dbReference type="InterPro" id="IPR008271">
    <property type="entry name" value="Ser/Thr_kinase_AS"/>
</dbReference>
<dbReference type="EC" id="2.7.11.1" evidence="1"/>
<keyword evidence="2 4" id="KW-0547">Nucleotide-binding</keyword>
<dbReference type="PROSITE" id="PS00108">
    <property type="entry name" value="PROTEIN_KINASE_ST"/>
    <property type="match status" value="1"/>
</dbReference>
<evidence type="ECO:0000256" key="2">
    <source>
        <dbReference type="ARBA" id="ARBA00022741"/>
    </source>
</evidence>
<keyword evidence="5" id="KW-0808">Transferase</keyword>
<feature type="compositionally biased region" description="Basic residues" evidence="6">
    <location>
        <begin position="8"/>
        <end position="20"/>
    </location>
</feature>
<dbReference type="PANTHER" id="PTHR11909">
    <property type="entry name" value="CASEIN KINASE-RELATED"/>
    <property type="match status" value="1"/>
</dbReference>
<name>A0AA39HHD6_9BILA</name>
<proteinExistence type="inferred from homology"/>
<keyword evidence="5" id="KW-0723">Serine/threonine-protein kinase</keyword>
<accession>A0AA39HHD6</accession>
<protein>
    <recommendedName>
        <fullName evidence="1">non-specific serine/threonine protein kinase</fullName>
        <ecNumber evidence="1">2.7.11.1</ecNumber>
    </recommendedName>
</protein>
<feature type="binding site" evidence="4">
    <location>
        <position position="135"/>
    </location>
    <ligand>
        <name>ATP</name>
        <dbReference type="ChEBI" id="CHEBI:30616"/>
    </ligand>
</feature>
<keyword evidence="9" id="KW-1185">Reference proteome</keyword>
<evidence type="ECO:0000259" key="7">
    <source>
        <dbReference type="PROSITE" id="PS50011"/>
    </source>
</evidence>
<dbReference type="Gene3D" id="1.10.510.10">
    <property type="entry name" value="Transferase(Phosphotransferase) domain 1"/>
    <property type="match status" value="1"/>
</dbReference>
<dbReference type="GO" id="GO:0005524">
    <property type="term" value="F:ATP binding"/>
    <property type="evidence" value="ECO:0007669"/>
    <property type="project" value="UniProtKB-UniRule"/>
</dbReference>
<dbReference type="PROSITE" id="PS00107">
    <property type="entry name" value="PROTEIN_KINASE_ATP"/>
    <property type="match status" value="1"/>
</dbReference>
<dbReference type="SMART" id="SM00220">
    <property type="entry name" value="S_TKc"/>
    <property type="match status" value="1"/>
</dbReference>
<dbReference type="InterPro" id="IPR000719">
    <property type="entry name" value="Prot_kinase_dom"/>
</dbReference>
<dbReference type="InterPro" id="IPR011009">
    <property type="entry name" value="Kinase-like_dom_sf"/>
</dbReference>
<evidence type="ECO:0000256" key="6">
    <source>
        <dbReference type="SAM" id="MobiDB-lite"/>
    </source>
</evidence>
<keyword evidence="3 4" id="KW-0067">ATP-binding</keyword>
<dbReference type="Pfam" id="PF00069">
    <property type="entry name" value="Pkinase"/>
    <property type="match status" value="1"/>
</dbReference>
<organism evidence="8 9">
    <name type="scientific">Steinernema hermaphroditum</name>
    <dbReference type="NCBI Taxonomy" id="289476"/>
    <lineage>
        <taxon>Eukaryota</taxon>
        <taxon>Metazoa</taxon>
        <taxon>Ecdysozoa</taxon>
        <taxon>Nematoda</taxon>
        <taxon>Chromadorea</taxon>
        <taxon>Rhabditida</taxon>
        <taxon>Tylenchina</taxon>
        <taxon>Panagrolaimomorpha</taxon>
        <taxon>Strongyloidoidea</taxon>
        <taxon>Steinernematidae</taxon>
        <taxon>Steinernema</taxon>
    </lineage>
</organism>
<comment type="similarity">
    <text evidence="5">Belongs to the protein kinase superfamily.</text>
</comment>
<dbReference type="GO" id="GO:0004674">
    <property type="term" value="F:protein serine/threonine kinase activity"/>
    <property type="evidence" value="ECO:0007669"/>
    <property type="project" value="UniProtKB-KW"/>
</dbReference>
<feature type="domain" description="Protein kinase" evidence="7">
    <location>
        <begin position="107"/>
        <end position="407"/>
    </location>
</feature>
<keyword evidence="5" id="KW-0418">Kinase</keyword>
<feature type="compositionally biased region" description="Basic and acidic residues" evidence="6">
    <location>
        <begin position="53"/>
        <end position="65"/>
    </location>
</feature>
<dbReference type="EMBL" id="JAUCMV010000004">
    <property type="protein sequence ID" value="KAK0405895.1"/>
    <property type="molecule type" value="Genomic_DNA"/>
</dbReference>
<feature type="region of interest" description="Disordered" evidence="6">
    <location>
        <begin position="1"/>
        <end position="98"/>
    </location>
</feature>
<evidence type="ECO:0000256" key="1">
    <source>
        <dbReference type="ARBA" id="ARBA00012513"/>
    </source>
</evidence>
<evidence type="ECO:0000313" key="8">
    <source>
        <dbReference type="EMBL" id="KAK0405895.1"/>
    </source>
</evidence>
<dbReference type="PROSITE" id="PS50011">
    <property type="entry name" value="PROTEIN_KINASE_DOM"/>
    <property type="match status" value="1"/>
</dbReference>
<evidence type="ECO:0000256" key="4">
    <source>
        <dbReference type="PROSITE-ProRule" id="PRU10141"/>
    </source>
</evidence>
<evidence type="ECO:0000256" key="5">
    <source>
        <dbReference type="RuleBase" id="RU000304"/>
    </source>
</evidence>
<dbReference type="SUPFAM" id="SSF56112">
    <property type="entry name" value="Protein kinase-like (PK-like)"/>
    <property type="match status" value="1"/>
</dbReference>
<feature type="compositionally biased region" description="Basic and acidic residues" evidence="6">
    <location>
        <begin position="80"/>
        <end position="94"/>
    </location>
</feature>
<feature type="compositionally biased region" description="Basic residues" evidence="6">
    <location>
        <begin position="27"/>
        <end position="44"/>
    </location>
</feature>
<feature type="compositionally biased region" description="Basic residues" evidence="6">
    <location>
        <begin position="66"/>
        <end position="79"/>
    </location>
</feature>
<evidence type="ECO:0000313" key="9">
    <source>
        <dbReference type="Proteomes" id="UP001175271"/>
    </source>
</evidence>
<reference evidence="8" key="1">
    <citation type="submission" date="2023-06" db="EMBL/GenBank/DDBJ databases">
        <title>Genomic analysis of the entomopathogenic nematode Steinernema hermaphroditum.</title>
        <authorList>
            <person name="Schwarz E.M."/>
            <person name="Heppert J.K."/>
            <person name="Baniya A."/>
            <person name="Schwartz H.T."/>
            <person name="Tan C.-H."/>
            <person name="Antoshechkin I."/>
            <person name="Sternberg P.W."/>
            <person name="Goodrich-Blair H."/>
            <person name="Dillman A.R."/>
        </authorList>
    </citation>
    <scope>NUCLEOTIDE SEQUENCE</scope>
    <source>
        <strain evidence="8">PS9179</strain>
        <tissue evidence="8">Whole animal</tissue>
    </source>
</reference>
<sequence length="430" mass="49724">MTTSRGKTSVRKPQRHRRTKNFPIHQGKNRRRSPNKASSRRKHDHFNAVGTLSDREESKKDEKRSSNRKTKRKTNRKRRPELGDRGSHERESNKIGKGTVVRGKNKYEVVGVLGSGGFGDVYEVRDEAGRSFAMKTELRVEKSRKELSRLKMEIKAYGMIRVEKKTHPENVAHLLYMHDSGIKGPYSYFIMTFTGPSIESLLKTNEIGLQTAIRLCIETFEGIWELHRLGIMHRDIKPANFVVGRNTEKNRVFLVDLGMACIYVTDAKNMPESSKYKFLGTLAYASRASHRGKVQCRRDDLESWLYMCLEFFIPDILPWTNESNENKCGEMKAKFFKEPQRYIHGVPTCFLYLPEIIDSIGVLEEPQYGKLRELMDSLVTTERVDLAEPFEWDRTKMASPFRAHEKLMKTQLTRSGRKLKSPATETEVPN</sequence>